<dbReference type="RefSeq" id="WP_311089687.1">
    <property type="nucleotide sequence ID" value="NZ_CP133461.1"/>
</dbReference>
<sequence>MLKLSRDEENHFFFIIGYLVDLVDTGFPFGSFVCCWYRPVRSVSLSKGLEYSSIFIACCLVKQPEFVRSLEFLLLFHLGYGRIREGWGGHSLFMKTIHLLANKIDDVT</sequence>
<feature type="transmembrane region" description="Helical" evidence="1">
    <location>
        <begin position="12"/>
        <end position="37"/>
    </location>
</feature>
<dbReference type="Proteomes" id="UP001297580">
    <property type="component" value="Chromosome"/>
</dbReference>
<evidence type="ECO:0000313" key="3">
    <source>
        <dbReference type="Proteomes" id="UP001297580"/>
    </source>
</evidence>
<keyword evidence="1" id="KW-1133">Transmembrane helix</keyword>
<proteinExistence type="predicted"/>
<organism evidence="2 3">
    <name type="scientific">Geobacillus thermodenitrificans</name>
    <dbReference type="NCBI Taxonomy" id="33940"/>
    <lineage>
        <taxon>Bacteria</taxon>
        <taxon>Bacillati</taxon>
        <taxon>Bacillota</taxon>
        <taxon>Bacilli</taxon>
        <taxon>Bacillales</taxon>
        <taxon>Anoxybacillaceae</taxon>
        <taxon>Geobacillus</taxon>
    </lineage>
</organism>
<keyword evidence="1" id="KW-0812">Transmembrane</keyword>
<reference evidence="2 3" key="1">
    <citation type="submission" date="2023-08" db="EMBL/GenBank/DDBJ databases">
        <title>Complete genome sequence of Geobacillus thermodenitrificans K1041, a genetically tractable strain representative of the genus Geobacillus.</title>
        <authorList>
            <person name="Kani S."/>
            <person name="Suzuki H."/>
        </authorList>
    </citation>
    <scope>NUCLEOTIDE SEQUENCE [LARGE SCALE GENOMIC DNA]</scope>
    <source>
        <strain evidence="2 3">K1041</strain>
    </source>
</reference>
<keyword evidence="1" id="KW-0472">Membrane</keyword>
<protein>
    <submittedName>
        <fullName evidence="2">Uncharacterized protein</fullName>
    </submittedName>
</protein>
<evidence type="ECO:0000256" key="1">
    <source>
        <dbReference type="SAM" id="Phobius"/>
    </source>
</evidence>
<gene>
    <name evidence="2" type="ORF">HSX42_09260</name>
</gene>
<name>A0ABY9QG64_GEOTD</name>
<dbReference type="EMBL" id="CP133461">
    <property type="protein sequence ID" value="WMV77902.1"/>
    <property type="molecule type" value="Genomic_DNA"/>
</dbReference>
<accession>A0ABY9QG64</accession>
<evidence type="ECO:0000313" key="2">
    <source>
        <dbReference type="EMBL" id="WMV77902.1"/>
    </source>
</evidence>
<keyword evidence="3" id="KW-1185">Reference proteome</keyword>